<dbReference type="Proteomes" id="UP000680067">
    <property type="component" value="Unassembled WGS sequence"/>
</dbReference>
<keyword evidence="2" id="KW-1185">Reference proteome</keyword>
<dbReference type="SUPFAM" id="SSF53850">
    <property type="entry name" value="Periplasmic binding protein-like II"/>
    <property type="match status" value="1"/>
</dbReference>
<dbReference type="AlphaFoldDB" id="A0A941I9Y4"/>
<feature type="non-terminal residue" evidence="1">
    <location>
        <position position="1"/>
    </location>
</feature>
<gene>
    <name evidence="1" type="ORF">KDM89_19310</name>
</gene>
<organism evidence="1 2">
    <name type="scientific">Undibacterium luofuense</name>
    <dbReference type="NCBI Taxonomy" id="2828733"/>
    <lineage>
        <taxon>Bacteria</taxon>
        <taxon>Pseudomonadati</taxon>
        <taxon>Pseudomonadota</taxon>
        <taxon>Betaproteobacteria</taxon>
        <taxon>Burkholderiales</taxon>
        <taxon>Oxalobacteraceae</taxon>
        <taxon>Undibacterium</taxon>
    </lineage>
</organism>
<comment type="caution">
    <text evidence="1">The sequence shown here is derived from an EMBL/GenBank/DDBJ whole genome shotgun (WGS) entry which is preliminary data.</text>
</comment>
<name>A0A941I9Y4_9BURK</name>
<dbReference type="Gene3D" id="3.40.190.10">
    <property type="entry name" value="Periplasmic binding protein-like II"/>
    <property type="match status" value="1"/>
</dbReference>
<accession>A0A941I9Y4</accession>
<reference evidence="1" key="1">
    <citation type="submission" date="2021-04" db="EMBL/GenBank/DDBJ databases">
        <title>novel species isolated from subtropical streams in China.</title>
        <authorList>
            <person name="Lu H."/>
        </authorList>
    </citation>
    <scope>NUCLEOTIDE SEQUENCE</scope>
    <source>
        <strain evidence="1">LFS511W</strain>
    </source>
</reference>
<dbReference type="EMBL" id="JAGSPN010000063">
    <property type="protein sequence ID" value="MBR7784283.1"/>
    <property type="molecule type" value="Genomic_DNA"/>
</dbReference>
<sequence>EVIRQIIDELARSDDWSQKNLKATATLLSTQVGLEPAIVELAAQRFAYGVKPLSEAVIKEQQAIADSFTELKLLPKRIVVRDAVYQPKQ</sequence>
<evidence type="ECO:0000313" key="1">
    <source>
        <dbReference type="EMBL" id="MBR7784283.1"/>
    </source>
</evidence>
<protein>
    <submittedName>
        <fullName evidence="1">Sulfonate ABC transporter substrate-binding protein</fullName>
    </submittedName>
</protein>
<proteinExistence type="predicted"/>
<evidence type="ECO:0000313" key="2">
    <source>
        <dbReference type="Proteomes" id="UP000680067"/>
    </source>
</evidence>